<feature type="region of interest" description="Disordered" evidence="7">
    <location>
        <begin position="791"/>
        <end position="928"/>
    </location>
</feature>
<evidence type="ECO:0000256" key="1">
    <source>
        <dbReference type="ARBA" id="ARBA00004308"/>
    </source>
</evidence>
<comment type="similarity">
    <text evidence="2 6">Belongs to the adaptor complexes large subunit family.</text>
</comment>
<feature type="compositionally biased region" description="Acidic residues" evidence="7">
    <location>
        <begin position="828"/>
        <end position="859"/>
    </location>
</feature>
<evidence type="ECO:0000259" key="8">
    <source>
        <dbReference type="Pfam" id="PF01602"/>
    </source>
</evidence>
<dbReference type="GO" id="GO:0012505">
    <property type="term" value="C:endomembrane system"/>
    <property type="evidence" value="ECO:0007669"/>
    <property type="project" value="UniProtKB-SubCell"/>
</dbReference>
<name>A0A9W8L117_9FUNG</name>
<dbReference type="GO" id="GO:0006886">
    <property type="term" value="P:intracellular protein transport"/>
    <property type="evidence" value="ECO:0007669"/>
    <property type="project" value="InterPro"/>
</dbReference>
<dbReference type="PANTHER" id="PTHR11134">
    <property type="entry name" value="ADAPTOR COMPLEX SUBUNIT BETA FAMILY MEMBER"/>
    <property type="match status" value="1"/>
</dbReference>
<dbReference type="OrthoDB" id="10254310at2759"/>
<dbReference type="Pfam" id="PF01602">
    <property type="entry name" value="Adaptin_N"/>
    <property type="match status" value="1"/>
</dbReference>
<dbReference type="InterPro" id="IPR026739">
    <property type="entry name" value="AP_beta"/>
</dbReference>
<feature type="compositionally biased region" description="Polar residues" evidence="7">
    <location>
        <begin position="879"/>
        <end position="898"/>
    </location>
</feature>
<feature type="domain" description="Clathrin/coatomer adaptor adaptin-like N-terminal" evidence="8">
    <location>
        <begin position="48"/>
        <end position="613"/>
    </location>
</feature>
<evidence type="ECO:0000313" key="10">
    <source>
        <dbReference type="Proteomes" id="UP001151518"/>
    </source>
</evidence>
<feature type="region of interest" description="Disordered" evidence="7">
    <location>
        <begin position="683"/>
        <end position="722"/>
    </location>
</feature>
<dbReference type="Gene3D" id="1.25.10.10">
    <property type="entry name" value="Leucine-rich Repeat Variant"/>
    <property type="match status" value="1"/>
</dbReference>
<feature type="compositionally biased region" description="Low complexity" evidence="7">
    <location>
        <begin position="791"/>
        <end position="800"/>
    </location>
</feature>
<evidence type="ECO:0000256" key="7">
    <source>
        <dbReference type="SAM" id="MobiDB-lite"/>
    </source>
</evidence>
<dbReference type="GO" id="GO:0030123">
    <property type="term" value="C:AP-3 adaptor complex"/>
    <property type="evidence" value="ECO:0007669"/>
    <property type="project" value="UniProtKB-UniRule"/>
</dbReference>
<comment type="subcellular location">
    <subcellularLocation>
        <location evidence="1">Endomembrane system</location>
    </subcellularLocation>
</comment>
<comment type="caution">
    <text evidence="9">The sequence shown here is derived from an EMBL/GenBank/DDBJ whole genome shotgun (WGS) entry which is preliminary data.</text>
</comment>
<dbReference type="EMBL" id="JANBTW010000003">
    <property type="protein sequence ID" value="KAJ2680698.1"/>
    <property type="molecule type" value="Genomic_DNA"/>
</dbReference>
<evidence type="ECO:0000256" key="4">
    <source>
        <dbReference type="ARBA" id="ARBA00022927"/>
    </source>
</evidence>
<evidence type="ECO:0000256" key="5">
    <source>
        <dbReference type="ARBA" id="ARBA00023136"/>
    </source>
</evidence>
<feature type="compositionally biased region" description="Polar residues" evidence="7">
    <location>
        <begin position="862"/>
        <end position="871"/>
    </location>
</feature>
<dbReference type="InterPro" id="IPR016024">
    <property type="entry name" value="ARM-type_fold"/>
</dbReference>
<dbReference type="GO" id="GO:0016192">
    <property type="term" value="P:vesicle-mediated transport"/>
    <property type="evidence" value="ECO:0007669"/>
    <property type="project" value="InterPro"/>
</dbReference>
<keyword evidence="4 6" id="KW-0653">Protein transport</keyword>
<keyword evidence="5 6" id="KW-0472">Membrane</keyword>
<gene>
    <name evidence="9" type="primary">APL6</name>
    <name evidence="9" type="ORF">GGI25_000333</name>
</gene>
<dbReference type="InterPro" id="IPR002553">
    <property type="entry name" value="Clathrin/coatomer_adapt-like_N"/>
</dbReference>
<evidence type="ECO:0000313" key="9">
    <source>
        <dbReference type="EMBL" id="KAJ2680698.1"/>
    </source>
</evidence>
<protein>
    <recommendedName>
        <fullName evidence="6">AP-3 complex subunit beta</fullName>
    </recommendedName>
</protein>
<evidence type="ECO:0000256" key="6">
    <source>
        <dbReference type="PIRNR" id="PIRNR037096"/>
    </source>
</evidence>
<keyword evidence="3 6" id="KW-0813">Transport</keyword>
<reference evidence="9" key="1">
    <citation type="submission" date="2022-07" db="EMBL/GenBank/DDBJ databases">
        <title>Phylogenomic reconstructions and comparative analyses of Kickxellomycotina fungi.</title>
        <authorList>
            <person name="Reynolds N.K."/>
            <person name="Stajich J.E."/>
            <person name="Barry K."/>
            <person name="Grigoriev I.V."/>
            <person name="Crous P."/>
            <person name="Smith M.E."/>
        </authorList>
    </citation>
    <scope>NUCLEOTIDE SEQUENCE</scope>
    <source>
        <strain evidence="9">NRRL 3115</strain>
    </source>
</reference>
<dbReference type="Proteomes" id="UP001151518">
    <property type="component" value="Unassembled WGS sequence"/>
</dbReference>
<dbReference type="PIRSF" id="PIRSF037096">
    <property type="entry name" value="AP3_complex_beta"/>
    <property type="match status" value="1"/>
</dbReference>
<organism evidence="9 10">
    <name type="scientific">Coemansia spiralis</name>
    <dbReference type="NCBI Taxonomy" id="417178"/>
    <lineage>
        <taxon>Eukaryota</taxon>
        <taxon>Fungi</taxon>
        <taxon>Fungi incertae sedis</taxon>
        <taxon>Zoopagomycota</taxon>
        <taxon>Kickxellomycotina</taxon>
        <taxon>Kickxellomycetes</taxon>
        <taxon>Kickxellales</taxon>
        <taxon>Kickxellaceae</taxon>
        <taxon>Coemansia</taxon>
    </lineage>
</organism>
<dbReference type="SUPFAM" id="SSF48371">
    <property type="entry name" value="ARM repeat"/>
    <property type="match status" value="1"/>
</dbReference>
<sequence length="928" mass="102591">MSEYLSRAMALAQDAAKLSLRFSEEIVDNALEFGLDTPGSFYNNAEFNLMNVRKALNSGSDKEKIVAMKRLLATIAKGLDASEYFADVVKNVASGSLEVRRLVYIYLLRYAEQEQDLALLSVNTFQRDLTDSNQVIRAMALRVMTSIRVPVISSIAMMAVRKLAKDRSPHVRKTAALAISKLLRLNSSLKEELIEVVSEMLSENSPLAVGSVIQAFRTVCPTNYDMVHMNFRRWCLMLGELDEWGQIELVKLLTAYARGHFLCPDTTTTDSNRNNKRGESNGLLDPDHELLLKIIHPLLQSRNSAVVMCAVSAYYHLAPASRLESVARPLVRLMRTNREAGYAALTNILQIALRRPEIFSTHMRSFFVAASDPPFIRKLKLQVLAAIVAPDTVQILVPEVANYTQSTQEDVAVGAVGVLLSCAQRMRESTMDCFHSLVLLLDDARPHVVNEAMRVIRILLLDGSVRDSQDRRSVTLYDIMCYLVRRLDRCTTDAARAYILSLVSEFATSKFGCLHALDVLRSAVRSFKDEKDMTKMQIIELCARLVLLRKSNISNSDTDNKDSSITSGRNGNLFEVLQRHSEILYDLQEYLFTLARYDVSFDVRDRARLLRALCPLGGDEAHSEEMPQVLKLSEELIGYGSKQILDNQTSVELRKSIAAQPKYMVGSLSLAMDHRIDGYSPLPDWPATKPEEIDRGSFSVSASHAPQSAVDVPGPGGSRAISIAGISGRAQPHSSAAEYSTPRSVGGAYDDDLDAFLNSEEDNSTSARMLPKFIHGAQSLQKTAVLFQQSELESDSSFSESDSDLEDSGSESGTHSNGSEPETKSTDQDTETGSDKTDDESEEEAEGESEEERSGDENENNPFISTKSVSLSGVGFVENQLSGTRSNSQPAIQQQRSGSGHIGYGAGHNSDDEVHVQPLIEGTSKYWQ</sequence>
<evidence type="ECO:0000256" key="2">
    <source>
        <dbReference type="ARBA" id="ARBA00006613"/>
    </source>
</evidence>
<dbReference type="InterPro" id="IPR011989">
    <property type="entry name" value="ARM-like"/>
</dbReference>
<dbReference type="AlphaFoldDB" id="A0A9W8L117"/>
<accession>A0A9W8L117</accession>
<proteinExistence type="inferred from homology"/>
<evidence type="ECO:0000256" key="3">
    <source>
        <dbReference type="ARBA" id="ARBA00022448"/>
    </source>
</evidence>
<dbReference type="InterPro" id="IPR026740">
    <property type="entry name" value="AP3_beta"/>
</dbReference>